<reference evidence="4 5" key="1">
    <citation type="journal article" date="2018" name="Nat. Ecol. Evol.">
        <title>Pezizomycetes genomes reveal the molecular basis of ectomycorrhizal truffle lifestyle.</title>
        <authorList>
            <person name="Murat C."/>
            <person name="Payen T."/>
            <person name="Noel B."/>
            <person name="Kuo A."/>
            <person name="Morin E."/>
            <person name="Chen J."/>
            <person name="Kohler A."/>
            <person name="Krizsan K."/>
            <person name="Balestrini R."/>
            <person name="Da Silva C."/>
            <person name="Montanini B."/>
            <person name="Hainaut M."/>
            <person name="Levati E."/>
            <person name="Barry K.W."/>
            <person name="Belfiori B."/>
            <person name="Cichocki N."/>
            <person name="Clum A."/>
            <person name="Dockter R.B."/>
            <person name="Fauchery L."/>
            <person name="Guy J."/>
            <person name="Iotti M."/>
            <person name="Le Tacon F."/>
            <person name="Lindquist E.A."/>
            <person name="Lipzen A."/>
            <person name="Malagnac F."/>
            <person name="Mello A."/>
            <person name="Molinier V."/>
            <person name="Miyauchi S."/>
            <person name="Poulain J."/>
            <person name="Riccioni C."/>
            <person name="Rubini A."/>
            <person name="Sitrit Y."/>
            <person name="Splivallo R."/>
            <person name="Traeger S."/>
            <person name="Wang M."/>
            <person name="Zifcakova L."/>
            <person name="Wipf D."/>
            <person name="Zambonelli A."/>
            <person name="Paolocci F."/>
            <person name="Nowrousian M."/>
            <person name="Ottonello S."/>
            <person name="Baldrian P."/>
            <person name="Spatafora J.W."/>
            <person name="Henrissat B."/>
            <person name="Nagy L.G."/>
            <person name="Aury J.M."/>
            <person name="Wincker P."/>
            <person name="Grigoriev I.V."/>
            <person name="Bonfante P."/>
            <person name="Martin F.M."/>
        </authorList>
    </citation>
    <scope>NUCLEOTIDE SEQUENCE [LARGE SCALE GENOMIC DNA]</scope>
    <source>
        <strain evidence="4 5">RN42</strain>
    </source>
</reference>
<dbReference type="GO" id="GO:0061630">
    <property type="term" value="F:ubiquitin protein ligase activity"/>
    <property type="evidence" value="ECO:0007669"/>
    <property type="project" value="TreeGrafter"/>
</dbReference>
<dbReference type="InterPro" id="IPR045134">
    <property type="entry name" value="UHRF1/2-like"/>
</dbReference>
<organism evidence="4 5">
    <name type="scientific">Ascobolus immersus RN42</name>
    <dbReference type="NCBI Taxonomy" id="1160509"/>
    <lineage>
        <taxon>Eukaryota</taxon>
        <taxon>Fungi</taxon>
        <taxon>Dikarya</taxon>
        <taxon>Ascomycota</taxon>
        <taxon>Pezizomycotina</taxon>
        <taxon>Pezizomycetes</taxon>
        <taxon>Pezizales</taxon>
        <taxon>Ascobolaceae</taxon>
        <taxon>Ascobolus</taxon>
    </lineage>
</organism>
<dbReference type="OrthoDB" id="5424711at2759"/>
<dbReference type="SUPFAM" id="SSF88697">
    <property type="entry name" value="PUA domain-like"/>
    <property type="match status" value="1"/>
</dbReference>
<dbReference type="Gene3D" id="2.30.280.10">
    <property type="entry name" value="SRA-YDG"/>
    <property type="match status" value="1"/>
</dbReference>
<dbReference type="Proteomes" id="UP000275078">
    <property type="component" value="Unassembled WGS sequence"/>
</dbReference>
<feature type="domain" description="YDG" evidence="3">
    <location>
        <begin position="121"/>
        <end position="278"/>
    </location>
</feature>
<dbReference type="Pfam" id="PF02182">
    <property type="entry name" value="SAD_SRA"/>
    <property type="match status" value="1"/>
</dbReference>
<dbReference type="InterPro" id="IPR036987">
    <property type="entry name" value="SRA-YDG_sf"/>
</dbReference>
<dbReference type="SMART" id="SM00466">
    <property type="entry name" value="SRA"/>
    <property type="match status" value="1"/>
</dbReference>
<dbReference type="EMBL" id="ML119725">
    <property type="protein sequence ID" value="RPA77499.1"/>
    <property type="molecule type" value="Genomic_DNA"/>
</dbReference>
<evidence type="ECO:0000259" key="3">
    <source>
        <dbReference type="PROSITE" id="PS51015"/>
    </source>
</evidence>
<dbReference type="STRING" id="1160509.A0A3N4HUZ1"/>
<dbReference type="GO" id="GO:0044027">
    <property type="term" value="P:negative regulation of gene expression via chromosomal CpG island methylation"/>
    <property type="evidence" value="ECO:0007669"/>
    <property type="project" value="TreeGrafter"/>
</dbReference>
<evidence type="ECO:0000313" key="5">
    <source>
        <dbReference type="Proteomes" id="UP000275078"/>
    </source>
</evidence>
<comment type="subcellular location">
    <subcellularLocation>
        <location evidence="2">Nucleus</location>
    </subcellularLocation>
</comment>
<dbReference type="InterPro" id="IPR015947">
    <property type="entry name" value="PUA-like_sf"/>
</dbReference>
<keyword evidence="1 2" id="KW-0539">Nucleus</keyword>
<name>A0A3N4HUZ1_ASCIM</name>
<dbReference type="InterPro" id="IPR003105">
    <property type="entry name" value="SRA_YDG"/>
</dbReference>
<dbReference type="PROSITE" id="PS51015">
    <property type="entry name" value="YDG"/>
    <property type="match status" value="1"/>
</dbReference>
<evidence type="ECO:0000256" key="2">
    <source>
        <dbReference type="PROSITE-ProRule" id="PRU00358"/>
    </source>
</evidence>
<dbReference type="GO" id="GO:0016567">
    <property type="term" value="P:protein ubiquitination"/>
    <property type="evidence" value="ECO:0007669"/>
    <property type="project" value="TreeGrafter"/>
</dbReference>
<dbReference type="PANTHER" id="PTHR14140:SF27">
    <property type="entry name" value="OS04G0289800 PROTEIN"/>
    <property type="match status" value="1"/>
</dbReference>
<proteinExistence type="predicted"/>
<gene>
    <name evidence="4" type="ORF">BJ508DRAFT_330116</name>
</gene>
<dbReference type="GO" id="GO:0005634">
    <property type="term" value="C:nucleus"/>
    <property type="evidence" value="ECO:0007669"/>
    <property type="project" value="UniProtKB-SubCell"/>
</dbReference>
<dbReference type="PANTHER" id="PTHR14140">
    <property type="entry name" value="E3 UBIQUITIN-PROTEIN LIGASE UHRF-RELATED"/>
    <property type="match status" value="1"/>
</dbReference>
<accession>A0A3N4HUZ1</accession>
<keyword evidence="5" id="KW-1185">Reference proteome</keyword>
<dbReference type="AlphaFoldDB" id="A0A3N4HUZ1"/>
<sequence>MEPTSQERRKAVSDKIDRLKRLAPQLRKRNHKIPLFQEVWQLLLFELKEPELTLDIIEHLSLSKKLVAVLKLILLNNVTRSHVGRWAVDLQIARARWERGFVSSGILHMWNTPVSADSSQPGSMDFTPGDVFQNQRHCHHTGIHFHVRKGIHGNLENGAYSVITYGGSRETGKDKDEGNILHFSGVRKVQIEQDYPIDTRCLIKAETNHSPIRVLRGSGGRTLTTGSKQPWSTWIPSKGIRYDGLYEITGRRYLNEKGKEVEDDEHDLHYNIRFEMTRLPNSQNKGVSLSAIRNRPSVPCQLRDLDIASPWKLQKGTAIAQLSSSI</sequence>
<evidence type="ECO:0000256" key="1">
    <source>
        <dbReference type="ARBA" id="ARBA00023242"/>
    </source>
</evidence>
<protein>
    <recommendedName>
        <fullName evidence="3">YDG domain-containing protein</fullName>
    </recommendedName>
</protein>
<evidence type="ECO:0000313" key="4">
    <source>
        <dbReference type="EMBL" id="RPA77499.1"/>
    </source>
</evidence>